<reference evidence="1" key="1">
    <citation type="submission" date="2018-02" db="EMBL/GenBank/DDBJ databases">
        <title>Rhizophora mucronata_Transcriptome.</title>
        <authorList>
            <person name="Meera S.P."/>
            <person name="Sreeshan A."/>
            <person name="Augustine A."/>
        </authorList>
    </citation>
    <scope>NUCLEOTIDE SEQUENCE</scope>
    <source>
        <tissue evidence="1">Leaf</tissue>
    </source>
</reference>
<proteinExistence type="predicted"/>
<protein>
    <submittedName>
        <fullName evidence="1">Uncharacterized protein</fullName>
    </submittedName>
</protein>
<dbReference type="AlphaFoldDB" id="A0A2P2JYG3"/>
<sequence>MACGILPYFRLPICTVYGSQILLKDICGCNVRPMCHPEGFQPEVHSVNPHKSFPCNCFSKQFLQDNG</sequence>
<organism evidence="1">
    <name type="scientific">Rhizophora mucronata</name>
    <name type="common">Asiatic mangrove</name>
    <dbReference type="NCBI Taxonomy" id="61149"/>
    <lineage>
        <taxon>Eukaryota</taxon>
        <taxon>Viridiplantae</taxon>
        <taxon>Streptophyta</taxon>
        <taxon>Embryophyta</taxon>
        <taxon>Tracheophyta</taxon>
        <taxon>Spermatophyta</taxon>
        <taxon>Magnoliopsida</taxon>
        <taxon>eudicotyledons</taxon>
        <taxon>Gunneridae</taxon>
        <taxon>Pentapetalae</taxon>
        <taxon>rosids</taxon>
        <taxon>fabids</taxon>
        <taxon>Malpighiales</taxon>
        <taxon>Rhizophoraceae</taxon>
        <taxon>Rhizophora</taxon>
    </lineage>
</organism>
<name>A0A2P2JYG3_RHIMU</name>
<dbReference type="EMBL" id="GGEC01018019">
    <property type="protein sequence ID" value="MBW98502.1"/>
    <property type="molecule type" value="Transcribed_RNA"/>
</dbReference>
<evidence type="ECO:0000313" key="1">
    <source>
        <dbReference type="EMBL" id="MBW98502.1"/>
    </source>
</evidence>
<accession>A0A2P2JYG3</accession>